<dbReference type="InterPro" id="IPR019410">
    <property type="entry name" value="Methyltransf_16"/>
</dbReference>
<name>A0AAD5DSD7_9CHLO</name>
<dbReference type="PANTHER" id="PTHR14614">
    <property type="entry name" value="HEPATOCELLULAR CARCINOMA-ASSOCIATED ANTIGEN"/>
    <property type="match status" value="1"/>
</dbReference>
<accession>A0AAD5DSD7</accession>
<evidence type="ECO:0000313" key="3">
    <source>
        <dbReference type="Proteomes" id="UP001205105"/>
    </source>
</evidence>
<dbReference type="AlphaFoldDB" id="A0AAD5DSD7"/>
<sequence length="434" mass="45329">MADEGDFITLLVASERVGAWCDVLRMHLAQGGSLPRVKQAVRDLKAALDSEAYAEEARREGAVPLLTSLLKRTDDEELLDDISDALAACSGLLASSGKTRTFSYGGTPVVLKEGALGDGVGAKVWTVAHTFCREMASHPEIVRGCSVLEIGAGCGACGILAAKLGAQRVVLGDYVGAVLQNLRDCVHLNAAGSGGESAAAGAAGQAQQGQEAEAADEAGWDPEDASECGSDDFDALLAEASGRGGGGGGEERQRQQQQGEAAWDAGALHVRFHDWAHDVDCLSDSEREALSSTPGVPASTEAPPGASIDTASNECGAPSIDGEERFDVVIGTDILYEWPMVQMVPAVLKRRLRPGGRALLCCAVREQAMFDGFAAACRSALGLRVGITPVQPRADDAGLLDIRQDYEGGYVLIAVEHADAPADDWHRDLFAGST</sequence>
<feature type="compositionally biased region" description="Acidic residues" evidence="1">
    <location>
        <begin position="213"/>
        <end position="234"/>
    </location>
</feature>
<proteinExistence type="predicted"/>
<comment type="caution">
    <text evidence="2">The sequence shown here is derived from an EMBL/GenBank/DDBJ whole genome shotgun (WGS) entry which is preliminary data.</text>
</comment>
<dbReference type="Proteomes" id="UP001205105">
    <property type="component" value="Unassembled WGS sequence"/>
</dbReference>
<dbReference type="SUPFAM" id="SSF53335">
    <property type="entry name" value="S-adenosyl-L-methionine-dependent methyltransferases"/>
    <property type="match status" value="1"/>
</dbReference>
<evidence type="ECO:0000313" key="2">
    <source>
        <dbReference type="EMBL" id="KAI7842276.1"/>
    </source>
</evidence>
<protein>
    <submittedName>
        <fullName evidence="2">Uncharacterized protein</fullName>
    </submittedName>
</protein>
<gene>
    <name evidence="2" type="ORF">COHA_003917</name>
</gene>
<dbReference type="Gene3D" id="3.40.50.150">
    <property type="entry name" value="Vaccinia Virus protein VP39"/>
    <property type="match status" value="1"/>
</dbReference>
<organism evidence="2 3">
    <name type="scientific">Chlorella ohadii</name>
    <dbReference type="NCBI Taxonomy" id="2649997"/>
    <lineage>
        <taxon>Eukaryota</taxon>
        <taxon>Viridiplantae</taxon>
        <taxon>Chlorophyta</taxon>
        <taxon>core chlorophytes</taxon>
        <taxon>Trebouxiophyceae</taxon>
        <taxon>Chlorellales</taxon>
        <taxon>Chlorellaceae</taxon>
        <taxon>Chlorella clade</taxon>
        <taxon>Chlorella</taxon>
    </lineage>
</organism>
<evidence type="ECO:0000256" key="1">
    <source>
        <dbReference type="SAM" id="MobiDB-lite"/>
    </source>
</evidence>
<feature type="compositionally biased region" description="Low complexity" evidence="1">
    <location>
        <begin position="196"/>
        <end position="212"/>
    </location>
</feature>
<dbReference type="Pfam" id="PF10294">
    <property type="entry name" value="Methyltransf_16"/>
    <property type="match status" value="1"/>
</dbReference>
<reference evidence="2" key="1">
    <citation type="submission" date="2020-11" db="EMBL/GenBank/DDBJ databases">
        <title>Chlorella ohadii genome sequencing and assembly.</title>
        <authorList>
            <person name="Murik O."/>
            <person name="Treves H."/>
            <person name="Kedem I."/>
            <person name="Shotland Y."/>
            <person name="Kaplan A."/>
        </authorList>
    </citation>
    <scope>NUCLEOTIDE SEQUENCE</scope>
    <source>
        <strain evidence="2">1</strain>
    </source>
</reference>
<dbReference type="InterPro" id="IPR029063">
    <property type="entry name" value="SAM-dependent_MTases_sf"/>
</dbReference>
<keyword evidence="3" id="KW-1185">Reference proteome</keyword>
<feature type="region of interest" description="Disordered" evidence="1">
    <location>
        <begin position="196"/>
        <end position="262"/>
    </location>
</feature>
<feature type="region of interest" description="Disordered" evidence="1">
    <location>
        <begin position="286"/>
        <end position="319"/>
    </location>
</feature>
<dbReference type="EMBL" id="JADXDR010000053">
    <property type="protein sequence ID" value="KAI7842276.1"/>
    <property type="molecule type" value="Genomic_DNA"/>
</dbReference>
<dbReference type="PANTHER" id="PTHR14614:SF157">
    <property type="entry name" value="METHYLTRANSFERASE TYPE 12 DOMAIN-CONTAINING PROTEIN"/>
    <property type="match status" value="1"/>
</dbReference>